<dbReference type="RefSeq" id="XP_029233502.1">
    <property type="nucleotide sequence ID" value="XM_029386648.1"/>
</dbReference>
<dbReference type="Pfam" id="PF03092">
    <property type="entry name" value="BT1"/>
    <property type="match status" value="1"/>
</dbReference>
<feature type="transmembrane region" description="Helical" evidence="7">
    <location>
        <begin position="344"/>
        <end position="364"/>
    </location>
</feature>
<evidence type="ECO:0000256" key="5">
    <source>
        <dbReference type="ARBA" id="ARBA00022989"/>
    </source>
</evidence>
<dbReference type="GeneID" id="40333929"/>
<keyword evidence="6 7" id="KW-0472">Membrane</keyword>
<dbReference type="OrthoDB" id="754047at2759"/>
<evidence type="ECO:0000256" key="3">
    <source>
        <dbReference type="ARBA" id="ARBA00022448"/>
    </source>
</evidence>
<feature type="transmembrane region" description="Helical" evidence="7">
    <location>
        <begin position="504"/>
        <end position="523"/>
    </location>
</feature>
<evidence type="ECO:0000256" key="2">
    <source>
        <dbReference type="ARBA" id="ARBA00007015"/>
    </source>
</evidence>
<feature type="transmembrane region" description="Helical" evidence="7">
    <location>
        <begin position="568"/>
        <end position="593"/>
    </location>
</feature>
<dbReference type="VEuPathDB" id="TriTrypDB:TRSC58_01526"/>
<keyword evidence="9" id="KW-1185">Reference proteome</keyword>
<dbReference type="InterPro" id="IPR039309">
    <property type="entry name" value="BT1"/>
</dbReference>
<protein>
    <submittedName>
        <fullName evidence="8">Putative folate/pteridine transporter</fullName>
    </submittedName>
</protein>
<feature type="transmembrane region" description="Helical" evidence="7">
    <location>
        <begin position="301"/>
        <end position="323"/>
    </location>
</feature>
<gene>
    <name evidence="8" type="ORF">TraAM80_09996</name>
</gene>
<dbReference type="SUPFAM" id="SSF103473">
    <property type="entry name" value="MFS general substrate transporter"/>
    <property type="match status" value="1"/>
</dbReference>
<feature type="transmembrane region" description="Helical" evidence="7">
    <location>
        <begin position="276"/>
        <end position="295"/>
    </location>
</feature>
<dbReference type="PANTHER" id="PTHR31585:SF51">
    <property type="entry name" value="TRANSPORTER, PUTATIVE-RELATED"/>
    <property type="match status" value="1"/>
</dbReference>
<comment type="similarity">
    <text evidence="2">Belongs to the major facilitator superfamily. Folate-biopterin transporter (TC 2.A.71) family.</text>
</comment>
<dbReference type="GO" id="GO:0016020">
    <property type="term" value="C:membrane"/>
    <property type="evidence" value="ECO:0007669"/>
    <property type="project" value="UniProtKB-SubCell"/>
</dbReference>
<evidence type="ECO:0000313" key="9">
    <source>
        <dbReference type="Proteomes" id="UP000283634"/>
    </source>
</evidence>
<dbReference type="EMBL" id="MKGL01000756">
    <property type="protein sequence ID" value="RNE96029.1"/>
    <property type="molecule type" value="Genomic_DNA"/>
</dbReference>
<feature type="non-terminal residue" evidence="8">
    <location>
        <position position="640"/>
    </location>
</feature>
<dbReference type="Proteomes" id="UP000283634">
    <property type="component" value="Unassembled WGS sequence"/>
</dbReference>
<feature type="transmembrane region" description="Helical" evidence="7">
    <location>
        <begin position="370"/>
        <end position="392"/>
    </location>
</feature>
<dbReference type="InterPro" id="IPR004324">
    <property type="entry name" value="FBT"/>
</dbReference>
<keyword evidence="4 7" id="KW-0812">Transmembrane</keyword>
<keyword evidence="5 7" id="KW-1133">Transmembrane helix</keyword>
<sequence length="640" mass="70644">MQGAGSDAPFAPDKVRFGVEWASPSSEETLLTPYNFGGRHNLTSIIDGEGGHGFRRWPRGCREWMEPGVSGPRQLRRGPLLPFTIAWRHWAPGLGVLRCGADGRPGGTVQPVESLSLPIHLFFSLCCVSFAFPSQHSVMRSQEKCNSVGPVPGTDGAALPPHLSAEETVEERFVHADAKRLFNVVPCLRYLPIFGTSAEAFGPKCVLSVGLTEFLCKGVADFLVRFSLYPMFRVRFGVDAMTYQRLQNLSMMGWSMKPIAAMFSDIFSFFGYTKRWYLVASCVIGAAFALAFGMMPATKSSAAPAAVFVFLTCFTKAIVDILTQGHYSRLMRRTPLAAPSLVSWVWWWVLLGTLVASVIVGPLADAKIEWIGVMVGAALQLLTTFFFAMNWYGEKKNRENRAEDARLLRADLLAEAKDRNAKQEEDGGVVAAVSDDLMLGLSNEVCVDEEEEKVQPLPSCCCGAFEVNKEVARRNWRMVVYCLLVTAGSVIMAIVTLFGGTWKLLGACVAVSVFLCGFGFFALPLVIAKVNLYWFICMAACIQLPGAMDSFFMAEPDCLPDGPHFSYVFYNTIGSVVSNIGGIVGVALFRYVFSKRSYRFTFIITTLMLIAASVFDLIIVKRWNRPRISDNVMFLFGDQV</sequence>
<dbReference type="PANTHER" id="PTHR31585">
    <property type="entry name" value="FOLATE-BIOPTERIN TRANSPORTER 1, CHLOROPLASTIC"/>
    <property type="match status" value="1"/>
</dbReference>
<dbReference type="InterPro" id="IPR036259">
    <property type="entry name" value="MFS_trans_sf"/>
</dbReference>
<comment type="caution">
    <text evidence="8">The sequence shown here is derived from an EMBL/GenBank/DDBJ whole genome shotgun (WGS) entry which is preliminary data.</text>
</comment>
<keyword evidence="3" id="KW-0813">Transport</keyword>
<name>A0A3R7M4J1_TRYRA</name>
<evidence type="ECO:0000256" key="6">
    <source>
        <dbReference type="ARBA" id="ARBA00023136"/>
    </source>
</evidence>
<dbReference type="AlphaFoldDB" id="A0A3R7M4J1"/>
<dbReference type="NCBIfam" id="TIGR00788">
    <property type="entry name" value="fbt"/>
    <property type="match status" value="1"/>
</dbReference>
<evidence type="ECO:0000256" key="4">
    <source>
        <dbReference type="ARBA" id="ARBA00022692"/>
    </source>
</evidence>
<feature type="transmembrane region" description="Helical" evidence="7">
    <location>
        <begin position="530"/>
        <end position="548"/>
    </location>
</feature>
<reference evidence="8 9" key="1">
    <citation type="journal article" date="2018" name="BMC Genomics">
        <title>Genomic comparison of Trypanosoma conorhini and Trypanosoma rangeli to Trypanosoma cruzi strains of high and low virulence.</title>
        <authorList>
            <person name="Bradwell K.R."/>
            <person name="Koparde V.N."/>
            <person name="Matveyev A.V."/>
            <person name="Serrano M.G."/>
            <person name="Alves J.M."/>
            <person name="Parikh H."/>
            <person name="Huang B."/>
            <person name="Lee V."/>
            <person name="Espinosa-Alvarez O."/>
            <person name="Ortiz P.A."/>
            <person name="Costa-Martins A.G."/>
            <person name="Teixeira M.M."/>
            <person name="Buck G.A."/>
        </authorList>
    </citation>
    <scope>NUCLEOTIDE SEQUENCE [LARGE SCALE GENOMIC DNA]</scope>
    <source>
        <strain evidence="8 9">AM80</strain>
    </source>
</reference>
<proteinExistence type="inferred from homology"/>
<feature type="transmembrane region" description="Helical" evidence="7">
    <location>
        <begin position="478"/>
        <end position="498"/>
    </location>
</feature>
<organism evidence="8 9">
    <name type="scientific">Trypanosoma rangeli</name>
    <dbReference type="NCBI Taxonomy" id="5698"/>
    <lineage>
        <taxon>Eukaryota</taxon>
        <taxon>Discoba</taxon>
        <taxon>Euglenozoa</taxon>
        <taxon>Kinetoplastea</taxon>
        <taxon>Metakinetoplastina</taxon>
        <taxon>Trypanosomatida</taxon>
        <taxon>Trypanosomatidae</taxon>
        <taxon>Trypanosoma</taxon>
        <taxon>Herpetosoma</taxon>
    </lineage>
</organism>
<accession>A0A3R7M4J1</accession>
<evidence type="ECO:0000313" key="8">
    <source>
        <dbReference type="EMBL" id="RNE96029.1"/>
    </source>
</evidence>
<evidence type="ECO:0000256" key="1">
    <source>
        <dbReference type="ARBA" id="ARBA00004141"/>
    </source>
</evidence>
<feature type="transmembrane region" description="Helical" evidence="7">
    <location>
        <begin position="600"/>
        <end position="620"/>
    </location>
</feature>
<comment type="subcellular location">
    <subcellularLocation>
        <location evidence="1">Membrane</location>
        <topology evidence="1">Multi-pass membrane protein</topology>
    </subcellularLocation>
</comment>
<evidence type="ECO:0000256" key="7">
    <source>
        <dbReference type="SAM" id="Phobius"/>
    </source>
</evidence>
<dbReference type="OMA" id="GFSRQPM"/>